<organism evidence="1 2">
    <name type="scientific">Microbacterium phyllosphaerae</name>
    <dbReference type="NCBI Taxonomy" id="124798"/>
    <lineage>
        <taxon>Bacteria</taxon>
        <taxon>Bacillati</taxon>
        <taxon>Actinomycetota</taxon>
        <taxon>Actinomycetes</taxon>
        <taxon>Micrococcales</taxon>
        <taxon>Microbacteriaceae</taxon>
        <taxon>Microbacterium</taxon>
    </lineage>
</organism>
<protein>
    <submittedName>
        <fullName evidence="1">Uncharacterized protein</fullName>
    </submittedName>
</protein>
<name>A0ABS4WRE7_9MICO</name>
<gene>
    <name evidence="1" type="ORF">JOF42_002288</name>
</gene>
<dbReference type="EMBL" id="JAGIOA010000001">
    <property type="protein sequence ID" value="MBP2378793.1"/>
    <property type="molecule type" value="Genomic_DNA"/>
</dbReference>
<comment type="caution">
    <text evidence="1">The sequence shown here is derived from an EMBL/GenBank/DDBJ whole genome shotgun (WGS) entry which is preliminary data.</text>
</comment>
<evidence type="ECO:0000313" key="1">
    <source>
        <dbReference type="EMBL" id="MBP2378793.1"/>
    </source>
</evidence>
<evidence type="ECO:0000313" key="2">
    <source>
        <dbReference type="Proteomes" id="UP000703720"/>
    </source>
</evidence>
<reference evidence="1 2" key="1">
    <citation type="submission" date="2021-03" db="EMBL/GenBank/DDBJ databases">
        <title>Sequencing the genomes of 1000 actinobacteria strains.</title>
        <authorList>
            <person name="Klenk H.-P."/>
        </authorList>
    </citation>
    <scope>NUCLEOTIDE SEQUENCE [LARGE SCALE GENOMIC DNA]</scope>
    <source>
        <strain evidence="1 2">DSM 13468</strain>
    </source>
</reference>
<keyword evidence="2" id="KW-1185">Reference proteome</keyword>
<proteinExistence type="predicted"/>
<dbReference type="Proteomes" id="UP000703720">
    <property type="component" value="Unassembled WGS sequence"/>
</dbReference>
<dbReference type="RefSeq" id="WP_210097971.1">
    <property type="nucleotide sequence ID" value="NZ_BAAAIO010000001.1"/>
</dbReference>
<sequence length="155" mass="17001">MRIAAEFLQEQGFEPREDGFESTLRAQGSDWTSTTLEIGDEKRSRRGFWRGILTDDLPFPLPRALQHSIPPTLVVVAARHVASRVAELVVFPHISLRGDAEYAWAAGPRLRVALEGITAAAGAEGAMVSHEFLRGVPNDGAPFSQAVVRDVLGWR</sequence>
<accession>A0ABS4WRE7</accession>